<feature type="non-terminal residue" evidence="2">
    <location>
        <position position="408"/>
    </location>
</feature>
<protein>
    <recommendedName>
        <fullName evidence="4">DUF659 domain-containing protein</fullName>
    </recommendedName>
</protein>
<proteinExistence type="predicted"/>
<evidence type="ECO:0000313" key="2">
    <source>
        <dbReference type="EMBL" id="PKK56558.1"/>
    </source>
</evidence>
<evidence type="ECO:0000256" key="1">
    <source>
        <dbReference type="SAM" id="MobiDB-lite"/>
    </source>
</evidence>
<organism evidence="2 3">
    <name type="scientific">Rhizophagus irregularis</name>
    <dbReference type="NCBI Taxonomy" id="588596"/>
    <lineage>
        <taxon>Eukaryota</taxon>
        <taxon>Fungi</taxon>
        <taxon>Fungi incertae sedis</taxon>
        <taxon>Mucoromycota</taxon>
        <taxon>Glomeromycotina</taxon>
        <taxon>Glomeromycetes</taxon>
        <taxon>Glomerales</taxon>
        <taxon>Glomeraceae</taxon>
        <taxon>Rhizophagus</taxon>
    </lineage>
</organism>
<dbReference type="AlphaFoldDB" id="A0A2N1M4M1"/>
<feature type="region of interest" description="Disordered" evidence="1">
    <location>
        <begin position="313"/>
        <end position="348"/>
    </location>
</feature>
<name>A0A2N1M4M1_9GLOM</name>
<accession>A0A2N1M4M1</accession>
<evidence type="ECO:0008006" key="4">
    <source>
        <dbReference type="Google" id="ProtNLM"/>
    </source>
</evidence>
<dbReference type="Proteomes" id="UP000233469">
    <property type="component" value="Unassembled WGS sequence"/>
</dbReference>
<comment type="caution">
    <text evidence="2">The sequence shown here is derived from an EMBL/GenBank/DDBJ whole genome shotgun (WGS) entry which is preliminary data.</text>
</comment>
<dbReference type="EMBL" id="LLXL01005450">
    <property type="protein sequence ID" value="PKK56558.1"/>
    <property type="molecule type" value="Genomic_DNA"/>
</dbReference>
<reference evidence="2 3" key="2">
    <citation type="submission" date="2017-10" db="EMBL/GenBank/DDBJ databases">
        <title>Extensive intraspecific genome diversity in a model arbuscular mycorrhizal fungus.</title>
        <authorList>
            <person name="Chen E.C.H."/>
            <person name="Morin E."/>
            <person name="Baudet D."/>
            <person name="Noel J."/>
            <person name="Ndikumana S."/>
            <person name="Charron P."/>
            <person name="St-Onge C."/>
            <person name="Giorgi J."/>
            <person name="Grigoriev I.V."/>
            <person name="Roux C."/>
            <person name="Martin F.M."/>
            <person name="Corradi N."/>
        </authorList>
    </citation>
    <scope>NUCLEOTIDE SEQUENCE [LARGE SCALE GENOMIC DNA]</scope>
    <source>
        <strain evidence="2 3">C2</strain>
    </source>
</reference>
<evidence type="ECO:0000313" key="3">
    <source>
        <dbReference type="Proteomes" id="UP000233469"/>
    </source>
</evidence>
<dbReference type="VEuPathDB" id="FungiDB:FUN_006867"/>
<feature type="compositionally biased region" description="Basic and acidic residues" evidence="1">
    <location>
        <begin position="313"/>
        <end position="327"/>
    </location>
</feature>
<reference evidence="2 3" key="1">
    <citation type="submission" date="2016-04" db="EMBL/GenBank/DDBJ databases">
        <title>Genome analyses suggest a sexual origin of heterokaryosis in a supposedly ancient asexual fungus.</title>
        <authorList>
            <person name="Ropars J."/>
            <person name="Sedzielewska K."/>
            <person name="Noel J."/>
            <person name="Charron P."/>
            <person name="Farinelli L."/>
            <person name="Marton T."/>
            <person name="Kruger M."/>
            <person name="Pelin A."/>
            <person name="Brachmann A."/>
            <person name="Corradi N."/>
        </authorList>
    </citation>
    <scope>NUCLEOTIDE SEQUENCE [LARGE SCALE GENOMIC DNA]</scope>
    <source>
        <strain evidence="2 3">C2</strain>
    </source>
</reference>
<dbReference type="VEuPathDB" id="FungiDB:RhiirFUN_017894"/>
<gene>
    <name evidence="2" type="ORF">RhiirC2_858563</name>
</gene>
<dbReference type="VEuPathDB" id="FungiDB:RhiirA1_474812"/>
<sequence length="408" mass="47992">MIILPSGETLIWKAVDISDQRGRAIDVIPKIEEILNDLKEQSIKVAALLRLKYPQYVFLPCFTHQCNLAVGEIFKESSILKNASTNAVKLVNYFNHPNNVYFIGKLRNIQRELYSKYYAIIRPGDTRWNSYYECYLSLIRTKQALRNLVTRYELPEETSSRFTELYLPTDICQIIIGIISHLEKCWNDWEQPIILLSLVLHPKYRLNKFNPDLETINFVTMGTWLDYYYKAWTSEKPTKLLAQFESYRVKKPLFNNETYEQFGDDVLAYWYYCSTMCKELGFIATKIFSICVNSASHERVVTMAQLRADIHQTENEKKRKHESEKIKVNITPPIIESDEQETGNTEQNEAERILEDLQETSNYITTEQDWTERLNEWNELLIEEERAQNLNVTEESLNCSDNDLLNSY</sequence>
<dbReference type="InterPro" id="IPR012337">
    <property type="entry name" value="RNaseH-like_sf"/>
</dbReference>
<dbReference type="VEuPathDB" id="FungiDB:RhiirFUN_008206"/>
<dbReference type="SUPFAM" id="SSF53098">
    <property type="entry name" value="Ribonuclease H-like"/>
    <property type="match status" value="1"/>
</dbReference>